<keyword evidence="5" id="KW-1185">Reference proteome</keyword>
<dbReference type="Pfam" id="PF01476">
    <property type="entry name" value="LysM"/>
    <property type="match status" value="1"/>
</dbReference>
<protein>
    <recommendedName>
        <fullName evidence="3">LysM domain-containing protein</fullName>
    </recommendedName>
</protein>
<sequence>MYQDYYSSSSNGFAAWGLRTDILESLDLDLNNCSYYTDLYGVSVSEIVEWNPSLEADNCTFSPGYSYCIVKSWNDAASASSNTTLSECETIQTSWIVDGTASDCTSYVAIYGYYNTTLTCETIDTGVNNITEFTLLALNPWIGTGNCTTGLFSGLDSDSQRAPQAPAIFPTPVSNTATLTATSNAATSTTSATASTTMEPGYASNCDKIHQVISGDSCSAIASEYGITLAQFSMIGTRTSVIPVLICGWDTESALVFR</sequence>
<feature type="domain" description="LysM" evidence="3">
    <location>
        <begin position="210"/>
        <end position="232"/>
    </location>
</feature>
<dbReference type="PANTHER" id="PTHR34997:SF1">
    <property type="entry name" value="PEPTIDOGLYCAN-BINDING LYSIN DOMAIN"/>
    <property type="match status" value="1"/>
</dbReference>
<dbReference type="PANTHER" id="PTHR34997">
    <property type="entry name" value="AM15"/>
    <property type="match status" value="1"/>
</dbReference>
<evidence type="ECO:0000313" key="5">
    <source>
        <dbReference type="Proteomes" id="UP000247810"/>
    </source>
</evidence>
<dbReference type="GO" id="GO:0008061">
    <property type="term" value="F:chitin binding"/>
    <property type="evidence" value="ECO:0007669"/>
    <property type="project" value="UniProtKB-KW"/>
</dbReference>
<dbReference type="STRING" id="1448320.A0A319CR15"/>
<evidence type="ECO:0000313" key="4">
    <source>
        <dbReference type="EMBL" id="PYH87736.1"/>
    </source>
</evidence>
<dbReference type="AlphaFoldDB" id="A0A319CR15"/>
<keyword evidence="2" id="KW-0843">Virulence</keyword>
<name>A0A319CR15_9EURO</name>
<dbReference type="VEuPathDB" id="FungiDB:BO71DRAFT_436431"/>
<gene>
    <name evidence="4" type="ORF">BO71DRAFT_436431</name>
</gene>
<dbReference type="Proteomes" id="UP000247810">
    <property type="component" value="Unassembled WGS sequence"/>
</dbReference>
<proteinExistence type="predicted"/>
<dbReference type="InterPro" id="IPR052210">
    <property type="entry name" value="LysM1-like"/>
</dbReference>
<dbReference type="InterPro" id="IPR018392">
    <property type="entry name" value="LysM"/>
</dbReference>
<dbReference type="EMBL" id="KZ826181">
    <property type="protein sequence ID" value="PYH87736.1"/>
    <property type="molecule type" value="Genomic_DNA"/>
</dbReference>
<dbReference type="InterPro" id="IPR036779">
    <property type="entry name" value="LysM_dom_sf"/>
</dbReference>
<accession>A0A319CR15</accession>
<dbReference type="CDD" id="cd00118">
    <property type="entry name" value="LysM"/>
    <property type="match status" value="1"/>
</dbReference>
<dbReference type="OrthoDB" id="5985073at2759"/>
<evidence type="ECO:0000259" key="3">
    <source>
        <dbReference type="Pfam" id="PF01476"/>
    </source>
</evidence>
<evidence type="ECO:0000256" key="1">
    <source>
        <dbReference type="ARBA" id="ARBA00022669"/>
    </source>
</evidence>
<keyword evidence="1" id="KW-0147">Chitin-binding</keyword>
<evidence type="ECO:0000256" key="2">
    <source>
        <dbReference type="ARBA" id="ARBA00023026"/>
    </source>
</evidence>
<reference evidence="4 5" key="1">
    <citation type="submission" date="2018-02" db="EMBL/GenBank/DDBJ databases">
        <title>The genomes of Aspergillus section Nigri reveals drivers in fungal speciation.</title>
        <authorList>
            <consortium name="DOE Joint Genome Institute"/>
            <person name="Vesth T.C."/>
            <person name="Nybo J."/>
            <person name="Theobald S."/>
            <person name="Brandl J."/>
            <person name="Frisvad J.C."/>
            <person name="Nielsen K.F."/>
            <person name="Lyhne E.K."/>
            <person name="Kogle M.E."/>
            <person name="Kuo A."/>
            <person name="Riley R."/>
            <person name="Clum A."/>
            <person name="Nolan M."/>
            <person name="Lipzen A."/>
            <person name="Salamov A."/>
            <person name="Henrissat B."/>
            <person name="Wiebenga A."/>
            <person name="De vries R.P."/>
            <person name="Grigoriev I.V."/>
            <person name="Mortensen U.H."/>
            <person name="Andersen M.R."/>
            <person name="Baker S.E."/>
        </authorList>
    </citation>
    <scope>NUCLEOTIDE SEQUENCE [LARGE SCALE GENOMIC DNA]</scope>
    <source>
        <strain evidence="4 5">CBS 707.79</strain>
    </source>
</reference>
<organism evidence="4 5">
    <name type="scientific">Aspergillus ellipticus CBS 707.79</name>
    <dbReference type="NCBI Taxonomy" id="1448320"/>
    <lineage>
        <taxon>Eukaryota</taxon>
        <taxon>Fungi</taxon>
        <taxon>Dikarya</taxon>
        <taxon>Ascomycota</taxon>
        <taxon>Pezizomycotina</taxon>
        <taxon>Eurotiomycetes</taxon>
        <taxon>Eurotiomycetidae</taxon>
        <taxon>Eurotiales</taxon>
        <taxon>Aspergillaceae</taxon>
        <taxon>Aspergillus</taxon>
        <taxon>Aspergillus subgen. Circumdati</taxon>
    </lineage>
</organism>
<dbReference type="Gene3D" id="3.10.350.10">
    <property type="entry name" value="LysM domain"/>
    <property type="match status" value="2"/>
</dbReference>